<reference evidence="3" key="2">
    <citation type="journal article" date="2021" name="PeerJ">
        <title>Extensive microbial diversity within the chicken gut microbiome revealed by metagenomics and culture.</title>
        <authorList>
            <person name="Gilroy R."/>
            <person name="Ravi A."/>
            <person name="Getino M."/>
            <person name="Pursley I."/>
            <person name="Horton D.L."/>
            <person name="Alikhan N.F."/>
            <person name="Baker D."/>
            <person name="Gharbi K."/>
            <person name="Hall N."/>
            <person name="Watson M."/>
            <person name="Adriaenssens E.M."/>
            <person name="Foster-Nyarko E."/>
            <person name="Jarju S."/>
            <person name="Secka A."/>
            <person name="Antonio M."/>
            <person name="Oren A."/>
            <person name="Chaudhuri R.R."/>
            <person name="La Ragione R."/>
            <person name="Hildebrand F."/>
            <person name="Pallen M.J."/>
        </authorList>
    </citation>
    <scope>NUCLEOTIDE SEQUENCE</scope>
    <source>
        <strain evidence="3">CHK180-2868</strain>
    </source>
</reference>
<dbReference type="GO" id="GO:0005524">
    <property type="term" value="F:ATP binding"/>
    <property type="evidence" value="ECO:0007669"/>
    <property type="project" value="UniProtKB-UniRule"/>
</dbReference>
<reference evidence="3" key="1">
    <citation type="submission" date="2020-10" db="EMBL/GenBank/DDBJ databases">
        <authorList>
            <person name="Gilroy R."/>
        </authorList>
    </citation>
    <scope>NUCLEOTIDE SEQUENCE</scope>
    <source>
        <strain evidence="3">CHK180-2868</strain>
    </source>
</reference>
<dbReference type="AlphaFoldDB" id="A0A9D1D5I2"/>
<dbReference type="PROSITE" id="PS50901">
    <property type="entry name" value="FTSK"/>
    <property type="match status" value="1"/>
</dbReference>
<evidence type="ECO:0000256" key="1">
    <source>
        <dbReference type="PROSITE-ProRule" id="PRU00289"/>
    </source>
</evidence>
<evidence type="ECO:0000259" key="2">
    <source>
        <dbReference type="PROSITE" id="PS50901"/>
    </source>
</evidence>
<dbReference type="InterPro" id="IPR002543">
    <property type="entry name" value="FtsK_dom"/>
</dbReference>
<organism evidence="3 4">
    <name type="scientific">Candidatus Copromonas faecavium</name>
    <name type="common">nom. illeg.</name>
    <dbReference type="NCBI Taxonomy" id="2840740"/>
    <lineage>
        <taxon>Bacteria</taxon>
        <taxon>Bacillati</taxon>
        <taxon>Bacillota</taxon>
        <taxon>Clostridia</taxon>
        <taxon>Lachnospirales</taxon>
        <taxon>Lachnospiraceae</taxon>
        <taxon>Candidatus Copromonas (nom. illeg.)</taxon>
    </lineage>
</organism>
<feature type="domain" description="FtsK" evidence="2">
    <location>
        <begin position="32"/>
        <end position="202"/>
    </location>
</feature>
<dbReference type="Gene3D" id="3.40.50.300">
    <property type="entry name" value="P-loop containing nucleotide triphosphate hydrolases"/>
    <property type="match status" value="1"/>
</dbReference>
<dbReference type="SUPFAM" id="SSF52540">
    <property type="entry name" value="P-loop containing nucleoside triphosphate hydrolases"/>
    <property type="match status" value="1"/>
</dbReference>
<keyword evidence="1" id="KW-0067">ATP-binding</keyword>
<dbReference type="InterPro" id="IPR027417">
    <property type="entry name" value="P-loop_NTPase"/>
</dbReference>
<keyword evidence="1" id="KW-0547">Nucleotide-binding</keyword>
<sequence>MSRLLQVPEGTIPVAYMEMLHMLPDGSPRRFRRPLLWPYAKFPHALIVGGTGSGKTSFFKVMLSSFIRYEPEAELYLCSYKTRMEDFAFLETGSHFGDFRSCRDIFEAFFQRFTDRLEGRDKKRTPLILGFDEWGGFLLSLPKKEQEDVLAKMGQLLMLGRSIGVFVLCALQRPDAVFFRNGARDNFGLVVAMGNLSSDGFQMVFPSDFLSALKPCRQIGEGHALIGGFQFSAIRGVSPKACTDRNLAATFRRQERDEGGTAL</sequence>
<dbReference type="CDD" id="cd01127">
    <property type="entry name" value="TrwB_TraG_TraD_VirD4"/>
    <property type="match status" value="1"/>
</dbReference>
<evidence type="ECO:0000313" key="3">
    <source>
        <dbReference type="EMBL" id="HIR05777.1"/>
    </source>
</evidence>
<feature type="binding site" evidence="1">
    <location>
        <begin position="49"/>
        <end position="56"/>
    </location>
    <ligand>
        <name>ATP</name>
        <dbReference type="ChEBI" id="CHEBI:30616"/>
    </ligand>
</feature>
<dbReference type="Proteomes" id="UP000824250">
    <property type="component" value="Unassembled WGS sequence"/>
</dbReference>
<accession>A0A9D1D5I2</accession>
<comment type="caution">
    <text evidence="3">The sequence shown here is derived from an EMBL/GenBank/DDBJ whole genome shotgun (WGS) entry which is preliminary data.</text>
</comment>
<gene>
    <name evidence="3" type="ORF">IAB28_07405</name>
</gene>
<dbReference type="EMBL" id="DVGC01000041">
    <property type="protein sequence ID" value="HIR05777.1"/>
    <property type="molecule type" value="Genomic_DNA"/>
</dbReference>
<evidence type="ECO:0000313" key="4">
    <source>
        <dbReference type="Proteomes" id="UP000824250"/>
    </source>
</evidence>
<name>A0A9D1D5I2_9FIRM</name>
<protein>
    <recommendedName>
        <fullName evidence="2">FtsK domain-containing protein</fullName>
    </recommendedName>
</protein>
<dbReference type="Pfam" id="PF01580">
    <property type="entry name" value="FtsK_SpoIIIE"/>
    <property type="match status" value="1"/>
</dbReference>
<proteinExistence type="predicted"/>
<dbReference type="GO" id="GO:0003677">
    <property type="term" value="F:DNA binding"/>
    <property type="evidence" value="ECO:0007669"/>
    <property type="project" value="InterPro"/>
</dbReference>